<dbReference type="Proteomes" id="UP000528322">
    <property type="component" value="Unassembled WGS sequence"/>
</dbReference>
<dbReference type="AlphaFoldDB" id="A0A7W8DH20"/>
<proteinExistence type="predicted"/>
<accession>A0A7W8DH20</accession>
<evidence type="ECO:0000313" key="2">
    <source>
        <dbReference type="Proteomes" id="UP000528322"/>
    </source>
</evidence>
<dbReference type="RefSeq" id="WP_183731845.1">
    <property type="nucleotide sequence ID" value="NZ_JACHID010000007.1"/>
</dbReference>
<evidence type="ECO:0000313" key="1">
    <source>
        <dbReference type="EMBL" id="MBB5022050.1"/>
    </source>
</evidence>
<name>A0A7W8DH20_9BACT</name>
<keyword evidence="2" id="KW-1185">Reference proteome</keyword>
<protein>
    <submittedName>
        <fullName evidence="1">Regulator of replication initiation timing</fullName>
    </submittedName>
</protein>
<sequence>MNDREVLILQLISLTRELRQYIEAQGEDGISSDAIIDELIQRRGALTHQLLQACENVEHIGGSIDELVEENHHLLASVNREKSQVEQLLAMQQRKSTLKDKYHQLQSIRGHSVLVDRNS</sequence>
<gene>
    <name evidence="1" type="ORF">HNR37_001367</name>
</gene>
<dbReference type="EMBL" id="JACHID010000007">
    <property type="protein sequence ID" value="MBB5022050.1"/>
    <property type="molecule type" value="Genomic_DNA"/>
</dbReference>
<organism evidence="1 2">
    <name type="scientific">Desulfurispira natronophila</name>
    <dbReference type="NCBI Taxonomy" id="682562"/>
    <lineage>
        <taxon>Bacteria</taxon>
        <taxon>Pseudomonadati</taxon>
        <taxon>Chrysiogenota</taxon>
        <taxon>Chrysiogenia</taxon>
        <taxon>Chrysiogenales</taxon>
        <taxon>Chrysiogenaceae</taxon>
        <taxon>Desulfurispira</taxon>
    </lineage>
</organism>
<reference evidence="1 2" key="1">
    <citation type="submission" date="2020-08" db="EMBL/GenBank/DDBJ databases">
        <title>Genomic Encyclopedia of Type Strains, Phase IV (KMG-IV): sequencing the most valuable type-strain genomes for metagenomic binning, comparative biology and taxonomic classification.</title>
        <authorList>
            <person name="Goeker M."/>
        </authorList>
    </citation>
    <scope>NUCLEOTIDE SEQUENCE [LARGE SCALE GENOMIC DNA]</scope>
    <source>
        <strain evidence="1 2">DSM 22071</strain>
    </source>
</reference>
<comment type="caution">
    <text evidence="1">The sequence shown here is derived from an EMBL/GenBank/DDBJ whole genome shotgun (WGS) entry which is preliminary data.</text>
</comment>